<comment type="caution">
    <text evidence="1">The sequence shown here is derived from an EMBL/GenBank/DDBJ whole genome shotgun (WGS) entry which is preliminary data.</text>
</comment>
<proteinExistence type="predicted"/>
<gene>
    <name evidence="1" type="ORF">GCM10010909_31020</name>
</gene>
<dbReference type="Proteomes" id="UP001156641">
    <property type="component" value="Unassembled WGS sequence"/>
</dbReference>
<dbReference type="RefSeq" id="WP_284259270.1">
    <property type="nucleotide sequence ID" value="NZ_BSOS01000089.1"/>
</dbReference>
<keyword evidence="2" id="KW-1185">Reference proteome</keyword>
<evidence type="ECO:0008006" key="3">
    <source>
        <dbReference type="Google" id="ProtNLM"/>
    </source>
</evidence>
<evidence type="ECO:0000313" key="2">
    <source>
        <dbReference type="Proteomes" id="UP001156641"/>
    </source>
</evidence>
<accession>A0ABQ6A7L4</accession>
<sequence>MEWPEYLQLLSATDELLPLLANPADEALRQEAYRLFFLSISSGFFSTFADPDRPDFVPAVNTHFNASSANPDFVYYQATIDGTGVYRIAGTRGDGLFVLLDISAGGLGVMDELGPSLGLIDFDTLTLNASGAFELLLSAEKPANWHGDWRQIDPRARTLVLRQASYDWGVGRDGRFAIERMDKPLAPLRLDAAETARRLERLAGYPKRYAGLWLRHMAGQREKKLVNSFEHDDWAGRGGVAGQHYYQGLFKLEPGHVLVLETALPERVRYWNVQLGDPLWNAIDWLNRQGSLNGGQARLDSDGSFRAVIALEDPGVPNWLDPGGWSEGSVMLRWTEASSGPAPVLTPVPLADLRAALPPQTPVVTPEERQVALRQRRRGVQLRRRW</sequence>
<name>A0ABQ6A7L4_9PROT</name>
<dbReference type="EMBL" id="BSOS01000089">
    <property type="protein sequence ID" value="GLR68421.1"/>
    <property type="molecule type" value="Genomic_DNA"/>
</dbReference>
<reference evidence="2" key="1">
    <citation type="journal article" date="2019" name="Int. J. Syst. Evol. Microbiol.">
        <title>The Global Catalogue of Microorganisms (GCM) 10K type strain sequencing project: providing services to taxonomists for standard genome sequencing and annotation.</title>
        <authorList>
            <consortium name="The Broad Institute Genomics Platform"/>
            <consortium name="The Broad Institute Genome Sequencing Center for Infectious Disease"/>
            <person name="Wu L."/>
            <person name="Ma J."/>
        </authorList>
    </citation>
    <scope>NUCLEOTIDE SEQUENCE [LARGE SCALE GENOMIC DNA]</scope>
    <source>
        <strain evidence="2">NBRC 112502</strain>
    </source>
</reference>
<organism evidence="1 2">
    <name type="scientific">Acidocella aquatica</name>
    <dbReference type="NCBI Taxonomy" id="1922313"/>
    <lineage>
        <taxon>Bacteria</taxon>
        <taxon>Pseudomonadati</taxon>
        <taxon>Pseudomonadota</taxon>
        <taxon>Alphaproteobacteria</taxon>
        <taxon>Acetobacterales</taxon>
        <taxon>Acidocellaceae</taxon>
        <taxon>Acidocella</taxon>
    </lineage>
</organism>
<protein>
    <recommendedName>
        <fullName evidence="3">DUF1214 domain-containing protein</fullName>
    </recommendedName>
</protein>
<evidence type="ECO:0000313" key="1">
    <source>
        <dbReference type="EMBL" id="GLR68421.1"/>
    </source>
</evidence>